<dbReference type="GO" id="GO:0005576">
    <property type="term" value="C:extracellular region"/>
    <property type="evidence" value="ECO:0007669"/>
    <property type="project" value="UniProtKB-SubCell"/>
</dbReference>
<accession>A0A6I9QAF1</accession>
<keyword evidence="11" id="KW-1185">Reference proteome</keyword>
<dbReference type="PANTHER" id="PTHR11802:SF132">
    <property type="entry name" value="SERINE CARBOXYPEPTIDASE-LIKE 36-RELATED"/>
    <property type="match status" value="1"/>
</dbReference>
<dbReference type="AlphaFoldDB" id="A0A6I9QAF1"/>
<dbReference type="PRINTS" id="PR00724">
    <property type="entry name" value="CRBOXYPTASEC"/>
</dbReference>
<dbReference type="PROSITE" id="PS00131">
    <property type="entry name" value="CARBOXYPEPT_SER_SER"/>
    <property type="match status" value="1"/>
</dbReference>
<dbReference type="Gene3D" id="6.10.250.940">
    <property type="match status" value="1"/>
</dbReference>
<keyword evidence="4 10" id="KW-0121">Carboxypeptidase</keyword>
<dbReference type="GeneID" id="105033064"/>
<proteinExistence type="inferred from homology"/>
<dbReference type="Gene3D" id="3.40.50.11320">
    <property type="match status" value="1"/>
</dbReference>
<dbReference type="GO" id="GO:0006508">
    <property type="term" value="P:proteolysis"/>
    <property type="evidence" value="ECO:0007669"/>
    <property type="project" value="UniProtKB-KW"/>
</dbReference>
<dbReference type="InterPro" id="IPR001563">
    <property type="entry name" value="Peptidase_S10"/>
</dbReference>
<gene>
    <name evidence="12" type="primary">LOC105033064</name>
</gene>
<dbReference type="InterPro" id="IPR029058">
    <property type="entry name" value="AB_hydrolase_fold"/>
</dbReference>
<dbReference type="KEGG" id="egu:105033064"/>
<dbReference type="FunFam" id="3.40.50.1820:FF:000030">
    <property type="entry name" value="Carboxypeptidase"/>
    <property type="match status" value="1"/>
</dbReference>
<dbReference type="FunFam" id="3.40.50.11320:FF:000001">
    <property type="entry name" value="Carboxypeptidase"/>
    <property type="match status" value="1"/>
</dbReference>
<protein>
    <recommendedName>
        <fullName evidence="10">Carboxypeptidase</fullName>
        <ecNumber evidence="10">3.4.16.-</ecNumber>
    </recommendedName>
</protein>
<dbReference type="OrthoDB" id="443318at2759"/>
<dbReference type="RefSeq" id="XP_010906017.1">
    <property type="nucleotide sequence ID" value="XM_010907715.3"/>
</dbReference>
<evidence type="ECO:0000256" key="5">
    <source>
        <dbReference type="ARBA" id="ARBA00022670"/>
    </source>
</evidence>
<evidence type="ECO:0000256" key="10">
    <source>
        <dbReference type="RuleBase" id="RU361156"/>
    </source>
</evidence>
<keyword evidence="5 10" id="KW-0645">Protease</keyword>
<dbReference type="Gene3D" id="3.40.50.1820">
    <property type="entry name" value="alpha/beta hydrolase"/>
    <property type="match status" value="1"/>
</dbReference>
<dbReference type="EC" id="3.4.16.-" evidence="10"/>
<dbReference type="GO" id="GO:0005773">
    <property type="term" value="C:vacuole"/>
    <property type="evidence" value="ECO:0007669"/>
    <property type="project" value="TreeGrafter"/>
</dbReference>
<evidence type="ECO:0000313" key="12">
    <source>
        <dbReference type="RefSeq" id="XP_010906017.1"/>
    </source>
</evidence>
<evidence type="ECO:0000256" key="6">
    <source>
        <dbReference type="ARBA" id="ARBA00022729"/>
    </source>
</evidence>
<evidence type="ECO:0000313" key="11">
    <source>
        <dbReference type="Proteomes" id="UP000504607"/>
    </source>
</evidence>
<dbReference type="InterPro" id="IPR018202">
    <property type="entry name" value="Ser_caboxypep_ser_AS"/>
</dbReference>
<reference evidence="12" key="1">
    <citation type="submission" date="2025-08" db="UniProtKB">
        <authorList>
            <consortium name="RefSeq"/>
        </authorList>
    </citation>
    <scope>IDENTIFICATION</scope>
</reference>
<feature type="chain" id="PRO_5027151775" description="Carboxypeptidase" evidence="10">
    <location>
        <begin position="19"/>
        <end position="485"/>
    </location>
</feature>
<keyword evidence="8" id="KW-1015">Disulfide bond</keyword>
<dbReference type="InterPro" id="IPR033124">
    <property type="entry name" value="Ser_caboxypep_his_AS"/>
</dbReference>
<comment type="subcellular location">
    <subcellularLocation>
        <location evidence="1">Secreted</location>
    </subcellularLocation>
</comment>
<dbReference type="Pfam" id="PF00450">
    <property type="entry name" value="Peptidase_S10"/>
    <property type="match status" value="1"/>
</dbReference>
<dbReference type="PROSITE" id="PS00560">
    <property type="entry name" value="CARBOXYPEPT_SER_HIS"/>
    <property type="match status" value="1"/>
</dbReference>
<evidence type="ECO:0000256" key="3">
    <source>
        <dbReference type="ARBA" id="ARBA00022525"/>
    </source>
</evidence>
<dbReference type="Proteomes" id="UP000504607">
    <property type="component" value="Unplaced"/>
</dbReference>
<evidence type="ECO:0000256" key="9">
    <source>
        <dbReference type="ARBA" id="ARBA00023180"/>
    </source>
</evidence>
<keyword evidence="7 10" id="KW-0378">Hydrolase</keyword>
<keyword evidence="6 10" id="KW-0732">Signal</keyword>
<dbReference type="SUPFAM" id="SSF53474">
    <property type="entry name" value="alpha/beta-Hydrolases"/>
    <property type="match status" value="1"/>
</dbReference>
<dbReference type="PANTHER" id="PTHR11802">
    <property type="entry name" value="SERINE PROTEASE FAMILY S10 SERINE CARBOXYPEPTIDASE"/>
    <property type="match status" value="1"/>
</dbReference>
<dbReference type="FunFam" id="3.40.50.12670:FF:000002">
    <property type="entry name" value="Carboxypeptidase"/>
    <property type="match status" value="1"/>
</dbReference>
<evidence type="ECO:0000256" key="1">
    <source>
        <dbReference type="ARBA" id="ARBA00004613"/>
    </source>
</evidence>
<evidence type="ECO:0000256" key="7">
    <source>
        <dbReference type="ARBA" id="ARBA00022801"/>
    </source>
</evidence>
<name>A0A6I9QAF1_ELAGV</name>
<dbReference type="FunCoup" id="A0A6I9QAF1">
    <property type="interactions" value="179"/>
</dbReference>
<keyword evidence="3" id="KW-0964">Secreted</keyword>
<evidence type="ECO:0000256" key="8">
    <source>
        <dbReference type="ARBA" id="ARBA00023157"/>
    </source>
</evidence>
<dbReference type="InParanoid" id="A0A6I9QAF1"/>
<feature type="signal peptide" evidence="10">
    <location>
        <begin position="1"/>
        <end position="18"/>
    </location>
</feature>
<evidence type="ECO:0000256" key="2">
    <source>
        <dbReference type="ARBA" id="ARBA00009431"/>
    </source>
</evidence>
<organism evidence="11 12">
    <name type="scientific">Elaeis guineensis var. tenera</name>
    <name type="common">Oil palm</name>
    <dbReference type="NCBI Taxonomy" id="51953"/>
    <lineage>
        <taxon>Eukaryota</taxon>
        <taxon>Viridiplantae</taxon>
        <taxon>Streptophyta</taxon>
        <taxon>Embryophyta</taxon>
        <taxon>Tracheophyta</taxon>
        <taxon>Spermatophyta</taxon>
        <taxon>Magnoliopsida</taxon>
        <taxon>Liliopsida</taxon>
        <taxon>Arecaceae</taxon>
        <taxon>Arecoideae</taxon>
        <taxon>Cocoseae</taxon>
        <taxon>Elaeidinae</taxon>
        <taxon>Elaeis</taxon>
    </lineage>
</organism>
<dbReference type="GO" id="GO:0004185">
    <property type="term" value="F:serine-type carboxypeptidase activity"/>
    <property type="evidence" value="ECO:0007669"/>
    <property type="project" value="UniProtKB-UniRule"/>
</dbReference>
<evidence type="ECO:0000256" key="4">
    <source>
        <dbReference type="ARBA" id="ARBA00022645"/>
    </source>
</evidence>
<sequence>MRRVLLCLLPCFLVGIEASATTRQGDALNKLVFDAFRLKRTAVGSSSSFTTPRISNLRSISYPQQGLKKKDRIEYLPGQPEGVDFDEYAGYVTVDQKAGRALFYYFVQAVGDSSSKPLLLWLNGGPGCSSLGYGAMQEIGPFRVMSDGKTLFRNPFAWNGVANVLFLESPAGVGFSYSNTTSDYSKSGDSRTAEDNYVFLVNWMERFPEYKGRDFYIAGESYAGHLVPDLATTILQQKNTNINLNGIMIGNAVINDATDNRGMFDYLWTHALISDETIDAIHKYCSFSPNATNQEYRCGDAMSVAREVSTVLNIYNIYAPPCSSGITNTPKRLSIKNFDPCSVDYVDTYLNRAEVQQKLHANVTKLNYTWSGCSQVIQQWLDSPSTVLPLIKNLMASNIQVWIYSGDVDGRVPVTSTRYSINELLLPVKKQWYPWYIGNKACGYGVTYHGNLTFATVKGAGHEVPSYKAQQALQLVKFFLEGNPI</sequence>
<keyword evidence="9" id="KW-0325">Glycoprotein</keyword>
<comment type="similarity">
    <text evidence="2 10">Belongs to the peptidase S10 family.</text>
</comment>